<dbReference type="AlphaFoldDB" id="A0A1I6IB32"/>
<feature type="transmembrane region" description="Helical" evidence="2">
    <location>
        <begin position="16"/>
        <end position="38"/>
    </location>
</feature>
<protein>
    <submittedName>
        <fullName evidence="3">Uncharacterized protein</fullName>
    </submittedName>
</protein>
<keyword evidence="1" id="KW-0175">Coiled coil</keyword>
<accession>A0A1I6IB32</accession>
<proteinExistence type="predicted"/>
<evidence type="ECO:0000256" key="2">
    <source>
        <dbReference type="SAM" id="Phobius"/>
    </source>
</evidence>
<evidence type="ECO:0000313" key="4">
    <source>
        <dbReference type="Proteomes" id="UP000199659"/>
    </source>
</evidence>
<evidence type="ECO:0000313" key="3">
    <source>
        <dbReference type="EMBL" id="SFR63590.1"/>
    </source>
</evidence>
<name>A0A1I6IB32_9FIRM</name>
<keyword evidence="2" id="KW-0812">Transmembrane</keyword>
<dbReference type="STRING" id="37658.SAMN05661086_00603"/>
<keyword evidence="4" id="KW-1185">Reference proteome</keyword>
<organism evidence="3 4">
    <name type="scientific">Anaeromicropila populeti</name>
    <dbReference type="NCBI Taxonomy" id="37658"/>
    <lineage>
        <taxon>Bacteria</taxon>
        <taxon>Bacillati</taxon>
        <taxon>Bacillota</taxon>
        <taxon>Clostridia</taxon>
        <taxon>Lachnospirales</taxon>
        <taxon>Lachnospiraceae</taxon>
        <taxon>Anaeromicropila</taxon>
    </lineage>
</organism>
<feature type="coiled-coil region" evidence="1">
    <location>
        <begin position="250"/>
        <end position="281"/>
    </location>
</feature>
<dbReference type="Proteomes" id="UP000199659">
    <property type="component" value="Unassembled WGS sequence"/>
</dbReference>
<keyword evidence="2" id="KW-1133">Transmembrane helix</keyword>
<gene>
    <name evidence="3" type="ORF">SAMN05661086_00603</name>
</gene>
<dbReference type="EMBL" id="FOYZ01000002">
    <property type="protein sequence ID" value="SFR63590.1"/>
    <property type="molecule type" value="Genomic_DNA"/>
</dbReference>
<dbReference type="RefSeq" id="WP_092559220.1">
    <property type="nucleotide sequence ID" value="NZ_FOYZ01000002.1"/>
</dbReference>
<sequence>MCNFGEVDEIKEKNTMIFLTLVTIVVLIGGILFFEVVFRLDQIRQERAISKMEKILVPDEIEENRVLEDDVNQNKQTVKKDIKWALLTEDDFFAPLVTDYSVTEAVRIGADFLENFYDVSFEDDMFYMTYLYNSGLVNSENFWVGTAVNEEIGRVNRFSVNAATGEVCTFIQMKENNGDYLLKIKVSEEYRALLGIRNAYVHRIEQLLKKISNEYECNLEDWSNTLDEKLKGSLSEEDLYEIDILIGSVERRGKRKFNKIEEQVQALQEELKDDMEILLNKEVEKFQRSGGMEHYIEKSRECIAWLYNEDVEKLNVTLYVAGEIGGYEVVVTKTELPNGKSIWIAVDKTAYEIRSIQIYDKDNTLNYYLK</sequence>
<evidence type="ECO:0000256" key="1">
    <source>
        <dbReference type="SAM" id="Coils"/>
    </source>
</evidence>
<reference evidence="3 4" key="1">
    <citation type="submission" date="2016-10" db="EMBL/GenBank/DDBJ databases">
        <authorList>
            <person name="de Groot N.N."/>
        </authorList>
    </citation>
    <scope>NUCLEOTIDE SEQUENCE [LARGE SCALE GENOMIC DNA]</scope>
    <source>
        <strain evidence="3 4">743A</strain>
    </source>
</reference>
<keyword evidence="2" id="KW-0472">Membrane</keyword>